<dbReference type="InterPro" id="IPR013083">
    <property type="entry name" value="Znf_RING/FYVE/PHD"/>
</dbReference>
<evidence type="ECO:0000256" key="5">
    <source>
        <dbReference type="SAM" id="MobiDB-lite"/>
    </source>
</evidence>
<keyword evidence="2 4" id="KW-0863">Zinc-finger</keyword>
<sequence length="289" mass="33104">MHSYSGSKRKMTNHVPISSSSNKKHEYEKGDQTLNESSSDSNVLIAEPLAIGVSTTMEICIAVLKYYKLFECDQFNNTSSPLKGEDLDYRAEFTVCKICGILSKSHEMLICDYCEEAFHLGCCNEKEPFNYDFWYCKECQRSEVRIGEKYQVPVPEWSGPISGDDDCFGEPSELQPEEYTDLNALNFNKEKRGFIGNWIQCKSRLVNGTICGKWRRAPLNVTQTKNWECFCSVVWNPSYADCAVPQELETKEVLKGLKYIKSLNAQIKWKQKSHARLSKMSKIKRAKDA</sequence>
<dbReference type="PANTHER" id="PTHR46510">
    <property type="entry name" value="BROMODOMAIN ADJACENT TO ZINC FINGER DOMAIN PROTEIN 1A"/>
    <property type="match status" value="1"/>
</dbReference>
<dbReference type="PROSITE" id="PS50016">
    <property type="entry name" value="ZF_PHD_2"/>
    <property type="match status" value="1"/>
</dbReference>
<dbReference type="GO" id="GO:0006338">
    <property type="term" value="P:chromatin remodeling"/>
    <property type="evidence" value="ECO:0007669"/>
    <property type="project" value="InterPro"/>
</dbReference>
<dbReference type="EMBL" id="LFYR01001882">
    <property type="protein sequence ID" value="KMZ58803.1"/>
    <property type="molecule type" value="Genomic_DNA"/>
</dbReference>
<gene>
    <name evidence="8" type="ORF">ZOSMA_73G00150</name>
</gene>
<dbReference type="PROSITE" id="PS51050">
    <property type="entry name" value="ZF_CW"/>
    <property type="match status" value="1"/>
</dbReference>
<dbReference type="Pfam" id="PF00628">
    <property type="entry name" value="PHD"/>
    <property type="match status" value="1"/>
</dbReference>
<dbReference type="InterPro" id="IPR019787">
    <property type="entry name" value="Znf_PHD-finger"/>
</dbReference>
<evidence type="ECO:0000256" key="1">
    <source>
        <dbReference type="ARBA" id="ARBA00022723"/>
    </source>
</evidence>
<dbReference type="FunFam" id="3.30.40.100:FF:000005">
    <property type="entry name" value="uncharacterized protein LOC106759733 isoform X4"/>
    <property type="match status" value="1"/>
</dbReference>
<dbReference type="InterPro" id="IPR047171">
    <property type="entry name" value="BAZ1A"/>
</dbReference>
<dbReference type="InterPro" id="IPR019786">
    <property type="entry name" value="Zinc_finger_PHD-type_CS"/>
</dbReference>
<dbReference type="PROSITE" id="PS01359">
    <property type="entry name" value="ZF_PHD_1"/>
    <property type="match status" value="1"/>
</dbReference>
<evidence type="ECO:0000256" key="4">
    <source>
        <dbReference type="PROSITE-ProRule" id="PRU00146"/>
    </source>
</evidence>
<dbReference type="Proteomes" id="UP000036987">
    <property type="component" value="Unassembled WGS sequence"/>
</dbReference>
<evidence type="ECO:0000256" key="3">
    <source>
        <dbReference type="ARBA" id="ARBA00022833"/>
    </source>
</evidence>
<keyword evidence="3" id="KW-0862">Zinc</keyword>
<dbReference type="SMART" id="SM00249">
    <property type="entry name" value="PHD"/>
    <property type="match status" value="1"/>
</dbReference>
<evidence type="ECO:0000259" key="6">
    <source>
        <dbReference type="PROSITE" id="PS50016"/>
    </source>
</evidence>
<dbReference type="PANTHER" id="PTHR46510:SF1">
    <property type="entry name" value="BROMODOMAIN ADJACENT TO ZINC FINGER DOMAIN PROTEIN 1A"/>
    <property type="match status" value="1"/>
</dbReference>
<feature type="domain" description="CW-type" evidence="7">
    <location>
        <begin position="192"/>
        <end position="250"/>
    </location>
</feature>
<proteinExistence type="predicted"/>
<evidence type="ECO:0000256" key="2">
    <source>
        <dbReference type="ARBA" id="ARBA00022771"/>
    </source>
</evidence>
<accession>A0A0K9NQB7</accession>
<feature type="domain" description="PHD-type" evidence="6">
    <location>
        <begin position="93"/>
        <end position="142"/>
    </location>
</feature>
<reference evidence="9" key="1">
    <citation type="journal article" date="2016" name="Nature">
        <title>The genome of the seagrass Zostera marina reveals angiosperm adaptation to the sea.</title>
        <authorList>
            <person name="Olsen J.L."/>
            <person name="Rouze P."/>
            <person name="Verhelst B."/>
            <person name="Lin Y.-C."/>
            <person name="Bayer T."/>
            <person name="Collen J."/>
            <person name="Dattolo E."/>
            <person name="De Paoli E."/>
            <person name="Dittami S."/>
            <person name="Maumus F."/>
            <person name="Michel G."/>
            <person name="Kersting A."/>
            <person name="Lauritano C."/>
            <person name="Lohaus R."/>
            <person name="Toepel M."/>
            <person name="Tonon T."/>
            <person name="Vanneste K."/>
            <person name="Amirebrahimi M."/>
            <person name="Brakel J."/>
            <person name="Bostroem C."/>
            <person name="Chovatia M."/>
            <person name="Grimwood J."/>
            <person name="Jenkins J.W."/>
            <person name="Jueterbock A."/>
            <person name="Mraz A."/>
            <person name="Stam W.T."/>
            <person name="Tice H."/>
            <person name="Bornberg-Bauer E."/>
            <person name="Green P.J."/>
            <person name="Pearson G.A."/>
            <person name="Procaccini G."/>
            <person name="Duarte C.M."/>
            <person name="Schmutz J."/>
            <person name="Reusch T.B.H."/>
            <person name="Van de Peer Y."/>
        </authorList>
    </citation>
    <scope>NUCLEOTIDE SEQUENCE [LARGE SCALE GENOMIC DNA]</scope>
    <source>
        <strain evidence="9">cv. Finnish</strain>
    </source>
</reference>
<evidence type="ECO:0000313" key="9">
    <source>
        <dbReference type="Proteomes" id="UP000036987"/>
    </source>
</evidence>
<protein>
    <recommendedName>
        <fullName evidence="10">PHD-type domain-containing protein</fullName>
    </recommendedName>
</protein>
<dbReference type="AlphaFoldDB" id="A0A0K9NQB7"/>
<dbReference type="Gene3D" id="3.30.40.10">
    <property type="entry name" value="Zinc/RING finger domain, C3HC4 (zinc finger)"/>
    <property type="match status" value="1"/>
</dbReference>
<evidence type="ECO:0000259" key="7">
    <source>
        <dbReference type="PROSITE" id="PS51050"/>
    </source>
</evidence>
<comment type="caution">
    <text evidence="8">The sequence shown here is derived from an EMBL/GenBank/DDBJ whole genome shotgun (WGS) entry which is preliminary data.</text>
</comment>
<dbReference type="GO" id="GO:0008270">
    <property type="term" value="F:zinc ion binding"/>
    <property type="evidence" value="ECO:0007669"/>
    <property type="project" value="UniProtKB-KW"/>
</dbReference>
<keyword evidence="1" id="KW-0479">Metal-binding</keyword>
<dbReference type="OrthoDB" id="787137at2759"/>
<dbReference type="InterPro" id="IPR001965">
    <property type="entry name" value="Znf_PHD"/>
</dbReference>
<dbReference type="SUPFAM" id="SSF57903">
    <property type="entry name" value="FYVE/PHD zinc finger"/>
    <property type="match status" value="1"/>
</dbReference>
<name>A0A0K9NQB7_ZOSMR</name>
<dbReference type="Gene3D" id="3.30.40.100">
    <property type="match status" value="1"/>
</dbReference>
<dbReference type="InterPro" id="IPR011011">
    <property type="entry name" value="Znf_FYVE_PHD"/>
</dbReference>
<organism evidence="8 9">
    <name type="scientific">Zostera marina</name>
    <name type="common">Eelgrass</name>
    <dbReference type="NCBI Taxonomy" id="29655"/>
    <lineage>
        <taxon>Eukaryota</taxon>
        <taxon>Viridiplantae</taxon>
        <taxon>Streptophyta</taxon>
        <taxon>Embryophyta</taxon>
        <taxon>Tracheophyta</taxon>
        <taxon>Spermatophyta</taxon>
        <taxon>Magnoliopsida</taxon>
        <taxon>Liliopsida</taxon>
        <taxon>Zosteraceae</taxon>
        <taxon>Zostera</taxon>
    </lineage>
</organism>
<evidence type="ECO:0008006" key="10">
    <source>
        <dbReference type="Google" id="ProtNLM"/>
    </source>
</evidence>
<dbReference type="InterPro" id="IPR011124">
    <property type="entry name" value="Znf_CW"/>
</dbReference>
<evidence type="ECO:0000313" key="8">
    <source>
        <dbReference type="EMBL" id="KMZ58803.1"/>
    </source>
</evidence>
<feature type="region of interest" description="Disordered" evidence="5">
    <location>
        <begin position="1"/>
        <end position="36"/>
    </location>
</feature>
<keyword evidence="9" id="KW-1185">Reference proteome</keyword>